<sequence>MKRAVVKIEIGSKDDGLISSAMGQIKYPARPRLRIGVKRVRVSGYINPDPLDKNSKCECAHHSCGCCVHLEAEIIELNSKLCTQVTYLSKSYGISFILDLNDKVIVNKTTTVEELSHKCYNVPQSKRVVQICVGFYKVEESNNQLSCCLEAILNVKNDRIARAVFGCFHMPASHV</sequence>
<dbReference type="EMBL" id="CADEPI010000029">
    <property type="protein sequence ID" value="CAB3367152.1"/>
    <property type="molecule type" value="Genomic_DNA"/>
</dbReference>
<dbReference type="PANTHER" id="PTHR36299:SF2">
    <property type="entry name" value="DUF4773 DOMAIN-CONTAINING PROTEIN"/>
    <property type="match status" value="1"/>
</dbReference>
<evidence type="ECO:0000313" key="3">
    <source>
        <dbReference type="Proteomes" id="UP000494165"/>
    </source>
</evidence>
<dbReference type="InterPro" id="IPR031941">
    <property type="entry name" value="DUF4773"/>
</dbReference>
<keyword evidence="3" id="KW-1185">Reference proteome</keyword>
<proteinExistence type="predicted"/>
<organism evidence="2 3">
    <name type="scientific">Cloeon dipterum</name>
    <dbReference type="NCBI Taxonomy" id="197152"/>
    <lineage>
        <taxon>Eukaryota</taxon>
        <taxon>Metazoa</taxon>
        <taxon>Ecdysozoa</taxon>
        <taxon>Arthropoda</taxon>
        <taxon>Hexapoda</taxon>
        <taxon>Insecta</taxon>
        <taxon>Pterygota</taxon>
        <taxon>Palaeoptera</taxon>
        <taxon>Ephemeroptera</taxon>
        <taxon>Pisciforma</taxon>
        <taxon>Baetidae</taxon>
        <taxon>Cloeon</taxon>
    </lineage>
</organism>
<dbReference type="OrthoDB" id="5952164at2759"/>
<accession>A0A8S1C8N7</accession>
<reference evidence="2 3" key="1">
    <citation type="submission" date="2020-04" db="EMBL/GenBank/DDBJ databases">
        <authorList>
            <person name="Alioto T."/>
            <person name="Alioto T."/>
            <person name="Gomez Garrido J."/>
        </authorList>
    </citation>
    <scope>NUCLEOTIDE SEQUENCE [LARGE SCALE GENOMIC DNA]</scope>
</reference>
<feature type="domain" description="DUF4773" evidence="1">
    <location>
        <begin position="56"/>
        <end position="170"/>
    </location>
</feature>
<evidence type="ECO:0000259" key="1">
    <source>
        <dbReference type="Pfam" id="PF15998"/>
    </source>
</evidence>
<protein>
    <recommendedName>
        <fullName evidence="1">DUF4773 domain-containing protein</fullName>
    </recommendedName>
</protein>
<dbReference type="AlphaFoldDB" id="A0A8S1C8N7"/>
<gene>
    <name evidence="2" type="ORF">CLODIP_2_CD04280</name>
</gene>
<dbReference type="PANTHER" id="PTHR36299">
    <property type="entry name" value="AGAP008005-PA"/>
    <property type="match status" value="1"/>
</dbReference>
<dbReference type="Pfam" id="PF15998">
    <property type="entry name" value="DUF4773"/>
    <property type="match status" value="1"/>
</dbReference>
<dbReference type="Proteomes" id="UP000494165">
    <property type="component" value="Unassembled WGS sequence"/>
</dbReference>
<name>A0A8S1C8N7_9INSE</name>
<evidence type="ECO:0000313" key="2">
    <source>
        <dbReference type="EMBL" id="CAB3367152.1"/>
    </source>
</evidence>
<comment type="caution">
    <text evidence="2">The sequence shown here is derived from an EMBL/GenBank/DDBJ whole genome shotgun (WGS) entry which is preliminary data.</text>
</comment>